<dbReference type="PANTHER" id="PTHR22914:SF44">
    <property type="entry name" value="CHITIN SYNTHASE 2"/>
    <property type="match status" value="1"/>
</dbReference>
<evidence type="ECO:0000313" key="11">
    <source>
        <dbReference type="Proteomes" id="UP000518752"/>
    </source>
</evidence>
<evidence type="ECO:0000256" key="6">
    <source>
        <dbReference type="ARBA" id="ARBA00024009"/>
    </source>
</evidence>
<keyword evidence="5" id="KW-0961">Cell wall biogenesis/degradation</keyword>
<comment type="function">
    <text evidence="6">Polymerizes chitin, a structural polymer of the cell wall and septum, by transferring the sugar moiety of UDP-GlcNAc to the non-reducing end of the growing chitin polymer.</text>
</comment>
<dbReference type="GO" id="GO:0004100">
    <property type="term" value="F:chitin synthase activity"/>
    <property type="evidence" value="ECO:0007669"/>
    <property type="project" value="UniProtKB-EC"/>
</dbReference>
<dbReference type="InterPro" id="IPR004835">
    <property type="entry name" value="Chitin_synth"/>
</dbReference>
<feature type="domain" description="Chitin synthase N-terminal" evidence="9">
    <location>
        <begin position="119"/>
        <end position="183"/>
    </location>
</feature>
<keyword evidence="11" id="KW-1185">Reference proteome</keyword>
<keyword evidence="2" id="KW-0812">Transmembrane</keyword>
<protein>
    <recommendedName>
        <fullName evidence="9">Chitin synthase N-terminal domain-containing protein</fullName>
    </recommendedName>
</protein>
<proteinExistence type="predicted"/>
<dbReference type="GO" id="GO:0006031">
    <property type="term" value="P:chitin biosynthetic process"/>
    <property type="evidence" value="ECO:0007669"/>
    <property type="project" value="TreeGrafter"/>
</dbReference>
<dbReference type="GO" id="GO:0071944">
    <property type="term" value="C:cell periphery"/>
    <property type="evidence" value="ECO:0007669"/>
    <property type="project" value="TreeGrafter"/>
</dbReference>
<evidence type="ECO:0000259" key="9">
    <source>
        <dbReference type="Pfam" id="PF08407"/>
    </source>
</evidence>
<evidence type="ECO:0000256" key="7">
    <source>
        <dbReference type="ARBA" id="ARBA00048014"/>
    </source>
</evidence>
<evidence type="ECO:0000256" key="5">
    <source>
        <dbReference type="ARBA" id="ARBA00023316"/>
    </source>
</evidence>
<dbReference type="PANTHER" id="PTHR22914">
    <property type="entry name" value="CHITIN SYNTHASE"/>
    <property type="match status" value="1"/>
</dbReference>
<keyword evidence="4" id="KW-0472">Membrane</keyword>
<dbReference type="Proteomes" id="UP000518752">
    <property type="component" value="Unassembled WGS sequence"/>
</dbReference>
<evidence type="ECO:0000256" key="2">
    <source>
        <dbReference type="ARBA" id="ARBA00022692"/>
    </source>
</evidence>
<evidence type="ECO:0000313" key="10">
    <source>
        <dbReference type="EMBL" id="KAF5392450.1"/>
    </source>
</evidence>
<dbReference type="GO" id="GO:0071555">
    <property type="term" value="P:cell wall organization"/>
    <property type="evidence" value="ECO:0007669"/>
    <property type="project" value="UniProtKB-KW"/>
</dbReference>
<dbReference type="OrthoDB" id="26569at2759"/>
<dbReference type="GO" id="GO:0016020">
    <property type="term" value="C:membrane"/>
    <property type="evidence" value="ECO:0007669"/>
    <property type="project" value="UniProtKB-SubCell"/>
</dbReference>
<gene>
    <name evidence="10" type="ORF">D9757_002283</name>
</gene>
<dbReference type="InterPro" id="IPR013616">
    <property type="entry name" value="Chitin_synth_N"/>
</dbReference>
<evidence type="ECO:0000256" key="1">
    <source>
        <dbReference type="ARBA" id="ARBA00004141"/>
    </source>
</evidence>
<name>A0A8H5MFE2_9AGAR</name>
<reference evidence="10 11" key="1">
    <citation type="journal article" date="2020" name="ISME J.">
        <title>Uncovering the hidden diversity of litter-decomposition mechanisms in mushroom-forming fungi.</title>
        <authorList>
            <person name="Floudas D."/>
            <person name="Bentzer J."/>
            <person name="Ahren D."/>
            <person name="Johansson T."/>
            <person name="Persson P."/>
            <person name="Tunlid A."/>
        </authorList>
    </citation>
    <scope>NUCLEOTIDE SEQUENCE [LARGE SCALE GENOMIC DNA]</scope>
    <source>
        <strain evidence="10 11">CBS 406.79</strain>
    </source>
</reference>
<accession>A0A8H5MFE2</accession>
<dbReference type="AlphaFoldDB" id="A0A8H5MFE2"/>
<evidence type="ECO:0000256" key="8">
    <source>
        <dbReference type="SAM" id="MobiDB-lite"/>
    </source>
</evidence>
<organism evidence="10 11">
    <name type="scientific">Collybiopsis confluens</name>
    <dbReference type="NCBI Taxonomy" id="2823264"/>
    <lineage>
        <taxon>Eukaryota</taxon>
        <taxon>Fungi</taxon>
        <taxon>Dikarya</taxon>
        <taxon>Basidiomycota</taxon>
        <taxon>Agaricomycotina</taxon>
        <taxon>Agaricomycetes</taxon>
        <taxon>Agaricomycetidae</taxon>
        <taxon>Agaricales</taxon>
        <taxon>Marasmiineae</taxon>
        <taxon>Omphalotaceae</taxon>
        <taxon>Collybiopsis</taxon>
    </lineage>
</organism>
<comment type="subcellular location">
    <subcellularLocation>
        <location evidence="1">Membrane</location>
        <topology evidence="1">Multi-pass membrane protein</topology>
    </subcellularLocation>
</comment>
<sequence length="216" mass="24452">MAYPYQNQNHDPYYSPQQGHGHFNSSSAYLNQGGQYHDNNNQSSYENWETKSSYAGSHYGSEAHLNPYDMNQPVPDVPSMPYGVQNNFGNYPPPRPGVYHAQSTGAYSVARDKVLKGRSVKQVELFQGNLVLDVPVSSHIIPAGRHDIEEFSKMRYTAATCDPDDFMKSRYSLRQYLSGRHTELFIVMTMYNEDEVLFTKTMNASVLSFALTSLPL</sequence>
<evidence type="ECO:0000256" key="3">
    <source>
        <dbReference type="ARBA" id="ARBA00022989"/>
    </source>
</evidence>
<keyword evidence="3" id="KW-1133">Transmembrane helix</keyword>
<feature type="region of interest" description="Disordered" evidence="8">
    <location>
        <begin position="1"/>
        <end position="45"/>
    </location>
</feature>
<comment type="catalytic activity">
    <reaction evidence="7">
        <text>[(1-&gt;4)-N-acetyl-beta-D-glucosaminyl](n) + UDP-N-acetyl-alpha-D-glucosamine = [(1-&gt;4)-N-acetyl-beta-D-glucosaminyl](n+1) + UDP + H(+)</text>
        <dbReference type="Rhea" id="RHEA:16637"/>
        <dbReference type="Rhea" id="RHEA-COMP:9593"/>
        <dbReference type="Rhea" id="RHEA-COMP:9595"/>
        <dbReference type="ChEBI" id="CHEBI:15378"/>
        <dbReference type="ChEBI" id="CHEBI:17029"/>
        <dbReference type="ChEBI" id="CHEBI:57705"/>
        <dbReference type="ChEBI" id="CHEBI:58223"/>
        <dbReference type="EC" id="2.4.1.16"/>
    </reaction>
</comment>
<comment type="caution">
    <text evidence="10">The sequence shown here is derived from an EMBL/GenBank/DDBJ whole genome shotgun (WGS) entry which is preliminary data.</text>
</comment>
<evidence type="ECO:0000256" key="4">
    <source>
        <dbReference type="ARBA" id="ARBA00023136"/>
    </source>
</evidence>
<dbReference type="EMBL" id="JAACJN010000005">
    <property type="protein sequence ID" value="KAF5392450.1"/>
    <property type="molecule type" value="Genomic_DNA"/>
</dbReference>
<dbReference type="GO" id="GO:0030428">
    <property type="term" value="C:cell septum"/>
    <property type="evidence" value="ECO:0007669"/>
    <property type="project" value="TreeGrafter"/>
</dbReference>
<dbReference type="Pfam" id="PF08407">
    <property type="entry name" value="Chitin_synth_1N"/>
    <property type="match status" value="1"/>
</dbReference>